<reference evidence="1 2" key="1">
    <citation type="journal article" date="2016" name="Front. Microbiol.">
        <title>Fuerstia marisgermanicae gen. nov., sp. nov., an Unusual Member of the Phylum Planctomycetes from the German Wadden Sea.</title>
        <authorList>
            <person name="Kohn T."/>
            <person name="Heuer A."/>
            <person name="Jogler M."/>
            <person name="Vollmers J."/>
            <person name="Boedeker C."/>
            <person name="Bunk B."/>
            <person name="Rast P."/>
            <person name="Borchert D."/>
            <person name="Glockner I."/>
            <person name="Freese H.M."/>
            <person name="Klenk H.P."/>
            <person name="Overmann J."/>
            <person name="Kaster A.K."/>
            <person name="Rohde M."/>
            <person name="Wiegand S."/>
            <person name="Jogler C."/>
        </authorList>
    </citation>
    <scope>NUCLEOTIDE SEQUENCE [LARGE SCALE GENOMIC DNA]</scope>
    <source>
        <strain evidence="1 2">NH11</strain>
    </source>
</reference>
<evidence type="ECO:0000313" key="1">
    <source>
        <dbReference type="EMBL" id="APZ93199.1"/>
    </source>
</evidence>
<name>A0A1P8WGK3_9PLAN</name>
<evidence type="ECO:0000313" key="2">
    <source>
        <dbReference type="Proteomes" id="UP000187735"/>
    </source>
</evidence>
<protein>
    <submittedName>
        <fullName evidence="1">Uncharacterized protein</fullName>
    </submittedName>
</protein>
<dbReference type="Proteomes" id="UP000187735">
    <property type="component" value="Chromosome"/>
</dbReference>
<gene>
    <name evidence="1" type="ORF">Fuma_02816</name>
</gene>
<dbReference type="AlphaFoldDB" id="A0A1P8WGK3"/>
<dbReference type="STRING" id="1891926.Fuma_02816"/>
<organism evidence="1 2">
    <name type="scientific">Fuerstiella marisgermanici</name>
    <dbReference type="NCBI Taxonomy" id="1891926"/>
    <lineage>
        <taxon>Bacteria</taxon>
        <taxon>Pseudomonadati</taxon>
        <taxon>Planctomycetota</taxon>
        <taxon>Planctomycetia</taxon>
        <taxon>Planctomycetales</taxon>
        <taxon>Planctomycetaceae</taxon>
        <taxon>Fuerstiella</taxon>
    </lineage>
</organism>
<accession>A0A1P8WGK3</accession>
<dbReference type="EMBL" id="CP017641">
    <property type="protein sequence ID" value="APZ93199.1"/>
    <property type="molecule type" value="Genomic_DNA"/>
</dbReference>
<sequence>MLGLAVLREFYFPTARSASGYSETSADLLHGGNTHLSRRVKKASNGQERYSNLRGESGRRDGLACYGLIQAVWSTLWTVWRHSRPCDTNCLRQYAVNRLKQPFGNDWLANEVVSACFHT</sequence>
<keyword evidence="2" id="KW-1185">Reference proteome</keyword>
<dbReference type="KEGG" id="fmr:Fuma_02816"/>
<proteinExistence type="predicted"/>